<feature type="compositionally biased region" description="Low complexity" evidence="1">
    <location>
        <begin position="400"/>
        <end position="418"/>
    </location>
</feature>
<feature type="compositionally biased region" description="Pro residues" evidence="1">
    <location>
        <begin position="1"/>
        <end position="13"/>
    </location>
</feature>
<proteinExistence type="predicted"/>
<reference evidence="2" key="1">
    <citation type="journal article" date="2023" name="Nat. Commun.">
        <title>Diploid and tetraploid genomes of Acorus and the evolution of monocots.</title>
        <authorList>
            <person name="Ma L."/>
            <person name="Liu K.W."/>
            <person name="Li Z."/>
            <person name="Hsiao Y.Y."/>
            <person name="Qi Y."/>
            <person name="Fu T."/>
            <person name="Tang G.D."/>
            <person name="Zhang D."/>
            <person name="Sun W.H."/>
            <person name="Liu D.K."/>
            <person name="Li Y."/>
            <person name="Chen G.Z."/>
            <person name="Liu X.D."/>
            <person name="Liao X.Y."/>
            <person name="Jiang Y.T."/>
            <person name="Yu X."/>
            <person name="Hao Y."/>
            <person name="Huang J."/>
            <person name="Zhao X.W."/>
            <person name="Ke S."/>
            <person name="Chen Y.Y."/>
            <person name="Wu W.L."/>
            <person name="Hsu J.L."/>
            <person name="Lin Y.F."/>
            <person name="Huang M.D."/>
            <person name="Li C.Y."/>
            <person name="Huang L."/>
            <person name="Wang Z.W."/>
            <person name="Zhao X."/>
            <person name="Zhong W.Y."/>
            <person name="Peng D.H."/>
            <person name="Ahmad S."/>
            <person name="Lan S."/>
            <person name="Zhang J.S."/>
            <person name="Tsai W.C."/>
            <person name="Van de Peer Y."/>
            <person name="Liu Z.J."/>
        </authorList>
    </citation>
    <scope>NUCLEOTIDE SEQUENCE</scope>
    <source>
        <strain evidence="2">CP</strain>
    </source>
</reference>
<feature type="compositionally biased region" description="Low complexity" evidence="1">
    <location>
        <begin position="46"/>
        <end position="59"/>
    </location>
</feature>
<protein>
    <submittedName>
        <fullName evidence="2">Uncharacterized protein</fullName>
    </submittedName>
</protein>
<evidence type="ECO:0000256" key="1">
    <source>
        <dbReference type="SAM" id="MobiDB-lite"/>
    </source>
</evidence>
<feature type="compositionally biased region" description="Low complexity" evidence="1">
    <location>
        <begin position="14"/>
        <end position="25"/>
    </location>
</feature>
<feature type="region of interest" description="Disordered" evidence="1">
    <location>
        <begin position="837"/>
        <end position="875"/>
    </location>
</feature>
<gene>
    <name evidence="2" type="ORF">QJS10_CPB14g00781</name>
</gene>
<name>A0AAV9DE44_ACOCL</name>
<feature type="compositionally biased region" description="Polar residues" evidence="1">
    <location>
        <begin position="67"/>
        <end position="91"/>
    </location>
</feature>
<feature type="region of interest" description="Disordered" evidence="1">
    <location>
        <begin position="1"/>
        <end position="166"/>
    </location>
</feature>
<feature type="region of interest" description="Disordered" evidence="1">
    <location>
        <begin position="385"/>
        <end position="425"/>
    </location>
</feature>
<accession>A0AAV9DE44</accession>
<sequence length="875" mass="96630">MHPPQQPLRPQGPYPLQQQLQQPVPAHAQYAQLQSAAGRPMMKMNQAVPQQPLAQPPAQNYMPKSSAHPQMSTVQQQQFQLPRPGSQSQLGASMVAPQTAGFSKQGDSSLENSGKAPGSADGGIGSTELVSAHMDGSKMTDMSDSKTVEDEKNVHHGDVDNKPDVNGVVETSQMHGKEPKFGMQEDDLDDVAVEQTVKDEATGKDGILSPIMKKIERRTLFRMPKRLLKTTPKGQKLEVIALKHSKTKLNHCQLARRRPCNNTFSQLVRRCILILVIRTEICTSYLTNFPVMAQMNILACHLLIICKPGLMHLLHMWFHWLSRRDIHSSLCRMDLPCIRGLLLGLCNSPGLAKKGDFRNLHCIKCSLRQPPGSFLPEVPVGGYPGPGSIGRGPTHLAPQGQGHALPPHGAPGARPHGQPFGGPLMGGPPPEAINVPARERLVSKRPGFFDGRQPDSHMPMPAERVQFGQPSGILPNAMKMNGGPGKGQVGGAHDAAYSHNLPDERFKPLPEERYASMAEDGINPLTDERFRPFPLESSRRIIDRREFEEDLKQFPRPAHLDGEGASEFENYLSSRPGFGRGDAALRPFDRDAGPISSRLIPPHLSGGPSVHPMDIGERSRPIGPHDDILGRKMDPSLAHLDLLRPEFDRHRIENLRHQRSPGREYLGVPPARLGGFPIGVGSRLDDLDMREGRSFGERSRPHDLPPDLLGNPFHESRFPSFPPSGLEMLPGHLRRGEADMHGNSRFGEHLGPSHLRSGNREDSEFLPGHFRAGEQLGLVVYVINCEWGDVDSFEHTRKRKPGSTGWCRICKIDCSTVEGLEMHSQTREHQKKAMDIVLSIKKDNAKKQKLSEEHASNEDANKSKQPGSESHGKAH</sequence>
<dbReference type="Proteomes" id="UP001180020">
    <property type="component" value="Unassembled WGS sequence"/>
</dbReference>
<dbReference type="PANTHER" id="PTHR37393:SF1">
    <property type="entry name" value="AT-RICH INTERACTIVE DOMAIN-CONTAINING PROTEIN 1A-LIKE"/>
    <property type="match status" value="1"/>
</dbReference>
<reference evidence="2" key="2">
    <citation type="submission" date="2023-06" db="EMBL/GenBank/DDBJ databases">
        <authorList>
            <person name="Ma L."/>
            <person name="Liu K.-W."/>
            <person name="Li Z."/>
            <person name="Hsiao Y.-Y."/>
            <person name="Qi Y."/>
            <person name="Fu T."/>
            <person name="Tang G."/>
            <person name="Zhang D."/>
            <person name="Sun W.-H."/>
            <person name="Liu D.-K."/>
            <person name="Li Y."/>
            <person name="Chen G.-Z."/>
            <person name="Liu X.-D."/>
            <person name="Liao X.-Y."/>
            <person name="Jiang Y.-T."/>
            <person name="Yu X."/>
            <person name="Hao Y."/>
            <person name="Huang J."/>
            <person name="Zhao X.-W."/>
            <person name="Ke S."/>
            <person name="Chen Y.-Y."/>
            <person name="Wu W.-L."/>
            <person name="Hsu J.-L."/>
            <person name="Lin Y.-F."/>
            <person name="Huang M.-D."/>
            <person name="Li C.-Y."/>
            <person name="Huang L."/>
            <person name="Wang Z.-W."/>
            <person name="Zhao X."/>
            <person name="Zhong W.-Y."/>
            <person name="Peng D.-H."/>
            <person name="Ahmad S."/>
            <person name="Lan S."/>
            <person name="Zhang J.-S."/>
            <person name="Tsai W.-C."/>
            <person name="Van De Peer Y."/>
            <person name="Liu Z.-J."/>
        </authorList>
    </citation>
    <scope>NUCLEOTIDE SEQUENCE</scope>
    <source>
        <strain evidence="2">CP</strain>
        <tissue evidence="2">Leaves</tissue>
    </source>
</reference>
<feature type="compositionally biased region" description="Polar residues" evidence="1">
    <location>
        <begin position="100"/>
        <end position="112"/>
    </location>
</feature>
<keyword evidence="3" id="KW-1185">Reference proteome</keyword>
<evidence type="ECO:0000313" key="2">
    <source>
        <dbReference type="EMBL" id="KAK1298357.1"/>
    </source>
</evidence>
<dbReference type="EMBL" id="JAUJYO010000014">
    <property type="protein sequence ID" value="KAK1298357.1"/>
    <property type="molecule type" value="Genomic_DNA"/>
</dbReference>
<evidence type="ECO:0000313" key="3">
    <source>
        <dbReference type="Proteomes" id="UP001180020"/>
    </source>
</evidence>
<comment type="caution">
    <text evidence="2">The sequence shown here is derived from an EMBL/GenBank/DDBJ whole genome shotgun (WGS) entry which is preliminary data.</text>
</comment>
<feature type="compositionally biased region" description="Basic and acidic residues" evidence="1">
    <location>
        <begin position="135"/>
        <end position="163"/>
    </location>
</feature>
<feature type="compositionally biased region" description="Basic and acidic residues" evidence="1">
    <location>
        <begin position="837"/>
        <end position="862"/>
    </location>
</feature>
<organism evidence="2 3">
    <name type="scientific">Acorus calamus</name>
    <name type="common">Sweet flag</name>
    <dbReference type="NCBI Taxonomy" id="4465"/>
    <lineage>
        <taxon>Eukaryota</taxon>
        <taxon>Viridiplantae</taxon>
        <taxon>Streptophyta</taxon>
        <taxon>Embryophyta</taxon>
        <taxon>Tracheophyta</taxon>
        <taxon>Spermatophyta</taxon>
        <taxon>Magnoliopsida</taxon>
        <taxon>Liliopsida</taxon>
        <taxon>Acoraceae</taxon>
        <taxon>Acorus</taxon>
    </lineage>
</organism>
<dbReference type="PANTHER" id="PTHR37393">
    <property type="entry name" value="AT-RICH INTERACTIVE DOMAIN-CONTAINING PROTEIN 1A-LIKE"/>
    <property type="match status" value="1"/>
</dbReference>
<dbReference type="AlphaFoldDB" id="A0AAV9DE44"/>